<dbReference type="InterPro" id="IPR001932">
    <property type="entry name" value="PPM-type_phosphatase-like_dom"/>
</dbReference>
<dbReference type="RefSeq" id="WP_005625282.1">
    <property type="nucleotide sequence ID" value="NZ_AMRA01000026.1"/>
</dbReference>
<dbReference type="Proteomes" id="UP000006265">
    <property type="component" value="Unassembled WGS sequence"/>
</dbReference>
<dbReference type="SUPFAM" id="SSF81606">
    <property type="entry name" value="PP2C-like"/>
    <property type="match status" value="1"/>
</dbReference>
<dbReference type="OrthoDB" id="9801841at2"/>
<reference evidence="1 2" key="1">
    <citation type="journal article" date="2012" name="J. Bacteriol.">
        <title>Genome sequence of Mycobacterium hassiacum DSM 44199, a rare source of heat-stable mycobacterial proteins.</title>
        <authorList>
            <person name="Tiago I."/>
            <person name="Maranha A."/>
            <person name="Mendes V."/>
            <person name="Alarico S."/>
            <person name="Moynihan P.J."/>
            <person name="Clarke A.J."/>
            <person name="Macedo-Ribeiro S."/>
            <person name="Pereira P.J."/>
            <person name="Empadinhas N."/>
        </authorList>
    </citation>
    <scope>NUCLEOTIDE SEQUENCE [LARGE SCALE GENOMIC DNA]</scope>
    <source>
        <strain evidence="2">DSM 44199 / CIP 105218 / JCM 12690 / 3849</strain>
    </source>
</reference>
<accession>K5BC77</accession>
<dbReference type="InterPro" id="IPR036457">
    <property type="entry name" value="PPM-type-like_dom_sf"/>
</dbReference>
<dbReference type="eggNOG" id="COG0631">
    <property type="taxonomic scope" value="Bacteria"/>
</dbReference>
<proteinExistence type="predicted"/>
<dbReference type="Pfam" id="PF13672">
    <property type="entry name" value="PP2C_2"/>
    <property type="match status" value="1"/>
</dbReference>
<dbReference type="SMART" id="SM00331">
    <property type="entry name" value="PP2C_SIG"/>
    <property type="match status" value="1"/>
</dbReference>
<keyword evidence="2" id="KW-1185">Reference proteome</keyword>
<comment type="caution">
    <text evidence="1">The sequence shown here is derived from an EMBL/GenBank/DDBJ whole genome shotgun (WGS) entry which is preliminary data.</text>
</comment>
<evidence type="ECO:0000313" key="2">
    <source>
        <dbReference type="Proteomes" id="UP000006265"/>
    </source>
</evidence>
<organism evidence="1 2">
    <name type="scientific">Mycolicibacterium hassiacum (strain DSM 44199 / CIP 105218 / JCM 12690 / 3849)</name>
    <name type="common">Mycobacterium hassiacum</name>
    <dbReference type="NCBI Taxonomy" id="1122247"/>
    <lineage>
        <taxon>Bacteria</taxon>
        <taxon>Bacillati</taxon>
        <taxon>Actinomycetota</taxon>
        <taxon>Actinomycetes</taxon>
        <taxon>Mycobacteriales</taxon>
        <taxon>Mycobacteriaceae</taxon>
        <taxon>Mycolicibacterium</taxon>
    </lineage>
</organism>
<evidence type="ECO:0000313" key="1">
    <source>
        <dbReference type="EMBL" id="EKF24990.1"/>
    </source>
</evidence>
<protein>
    <submittedName>
        <fullName evidence="1">Phosphatase 2C family protein</fullName>
    </submittedName>
</protein>
<dbReference type="AlphaFoldDB" id="K5BC77"/>
<dbReference type="SMART" id="SM00332">
    <property type="entry name" value="PP2Cc"/>
    <property type="match status" value="1"/>
</dbReference>
<gene>
    <name evidence="1" type="ORF">C731_0973</name>
</gene>
<name>K5BC77_MYCHD</name>
<dbReference type="PROSITE" id="PS51746">
    <property type="entry name" value="PPM_2"/>
    <property type="match status" value="1"/>
</dbReference>
<dbReference type="STRING" id="1122247.GCA_000379865_03824"/>
<dbReference type="CDD" id="cd00143">
    <property type="entry name" value="PP2Cc"/>
    <property type="match status" value="1"/>
</dbReference>
<dbReference type="PATRIC" id="fig|1122247.3.peg.934"/>
<sequence length="242" mass="24971">MGIAVTAFTDKGLVRAANEDALLVGGWTCQAEAGSLVQMRFGDDTPFVAAVADGMGGHVGGNLASRVALAAVAELAPGWETADDVAEGLQEANERVFQVGQNVELLGMGTTIAGICVLADEVVAFNVGDSRVYGISDGVLQQLSIDDAILDAQGRPTHTITQALGQRLPVEPHLSILPRHGAGYLLCSDGVSGMMPDERLAEAVRQTDPADAAATIIDAVRRAGAQDNFSFVLISVSAAASE</sequence>
<dbReference type="Gene3D" id="3.60.40.10">
    <property type="entry name" value="PPM-type phosphatase domain"/>
    <property type="match status" value="1"/>
</dbReference>
<dbReference type="EMBL" id="AMRA01000026">
    <property type="protein sequence ID" value="EKF24990.1"/>
    <property type="molecule type" value="Genomic_DNA"/>
</dbReference>